<keyword evidence="1" id="KW-0812">Transmembrane</keyword>
<feature type="transmembrane region" description="Helical" evidence="1">
    <location>
        <begin position="96"/>
        <end position="114"/>
    </location>
</feature>
<comment type="caution">
    <text evidence="2">The sequence shown here is derived from an EMBL/GenBank/DDBJ whole genome shotgun (WGS) entry which is preliminary data.</text>
</comment>
<evidence type="ECO:0000313" key="3">
    <source>
        <dbReference type="Proteomes" id="UP000316292"/>
    </source>
</evidence>
<protein>
    <recommendedName>
        <fullName evidence="4">Glycosyltransferase RgtA/B/C/D-like domain-containing protein</fullName>
    </recommendedName>
</protein>
<feature type="transmembrane region" description="Helical" evidence="1">
    <location>
        <begin position="283"/>
        <end position="302"/>
    </location>
</feature>
<feature type="transmembrane region" description="Helical" evidence="1">
    <location>
        <begin position="243"/>
        <end position="262"/>
    </location>
</feature>
<evidence type="ECO:0000313" key="2">
    <source>
        <dbReference type="EMBL" id="TMQ49603.1"/>
    </source>
</evidence>
<feature type="transmembrane region" description="Helical" evidence="1">
    <location>
        <begin position="179"/>
        <end position="200"/>
    </location>
</feature>
<keyword evidence="1" id="KW-0472">Membrane</keyword>
<dbReference type="Proteomes" id="UP000316292">
    <property type="component" value="Unassembled WGS sequence"/>
</dbReference>
<sequence>MVAILAIPALGFTYIWDDYYFLTNAVFYQLHDWAPNPVDPFYRPISRGVYFTVLDLAGRGGPALGHALNLGFLLAIVVLLGSFVSRLAGKRAGVMAGLWFAALGAIPSLAGWISCDQDLLAILFTLIALHLRLSGRNGAALAAVAAGLLSKETILAVIPAIILFDWILERKPYRIGRHLTAYAALVAIWGAIHPAVRVLLSRGLRSGATGYVGLEHPERWPVHLGRYIATLLNLPAFSPLPTWPAFGVLLLLAAGAMAVVAIRLTDAPPGGPEESIAIPGRRVYVLGALVCLGPLLLTSVMIRGWAPYYAAFPAIGSSIVAGASLAGLPPRGRLLAAGMYLALGIWCRGDIRNPQDFTESNFRVVSTALEKVEGGFRRLYPSFGPNTRVLLSVQARGTGGIYLHMYDLQVLRLWYRDRTLRAVRPEARDRGPAGPEVLTVITRDRDVIDINPVTLVARTASGKRPDYRSCETAMRAYAMGLAGSGEARRAAAVMLHLPEINAGLQSAHRRVAAMFLYSEGRDAEAKTILDSTMVLPREVTLDNLHALLAEQPSGRNYDAEALRAFGVSASDSTAMRALMRWFAEKKYAEVAIRFADRLERLQPGDGEAARIRREMSARLEEQRAIPPGPGEVS</sequence>
<keyword evidence="1" id="KW-1133">Transmembrane helix</keyword>
<dbReference type="EMBL" id="VBOR01000055">
    <property type="protein sequence ID" value="TMQ49603.1"/>
    <property type="molecule type" value="Genomic_DNA"/>
</dbReference>
<gene>
    <name evidence="2" type="ORF">E6K71_04500</name>
</gene>
<proteinExistence type="predicted"/>
<feature type="transmembrane region" description="Helical" evidence="1">
    <location>
        <begin position="63"/>
        <end position="84"/>
    </location>
</feature>
<organism evidence="2 3">
    <name type="scientific">Eiseniibacteriota bacterium</name>
    <dbReference type="NCBI Taxonomy" id="2212470"/>
    <lineage>
        <taxon>Bacteria</taxon>
        <taxon>Candidatus Eiseniibacteriota</taxon>
    </lineage>
</organism>
<dbReference type="AlphaFoldDB" id="A0A538SE07"/>
<name>A0A538SE07_UNCEI</name>
<feature type="transmembrane region" description="Helical" evidence="1">
    <location>
        <begin position="139"/>
        <end position="167"/>
    </location>
</feature>
<reference evidence="2 3" key="1">
    <citation type="journal article" date="2019" name="Nat. Microbiol.">
        <title>Mediterranean grassland soil C-N compound turnover is dependent on rainfall and depth, and is mediated by genomically divergent microorganisms.</title>
        <authorList>
            <person name="Diamond S."/>
            <person name="Andeer P.F."/>
            <person name="Li Z."/>
            <person name="Crits-Christoph A."/>
            <person name="Burstein D."/>
            <person name="Anantharaman K."/>
            <person name="Lane K.R."/>
            <person name="Thomas B.C."/>
            <person name="Pan C."/>
            <person name="Northen T.R."/>
            <person name="Banfield J.F."/>
        </authorList>
    </citation>
    <scope>NUCLEOTIDE SEQUENCE [LARGE SCALE GENOMIC DNA]</scope>
    <source>
        <strain evidence="2">WS_1</strain>
    </source>
</reference>
<evidence type="ECO:0008006" key="4">
    <source>
        <dbReference type="Google" id="ProtNLM"/>
    </source>
</evidence>
<accession>A0A538SE07</accession>
<evidence type="ECO:0000256" key="1">
    <source>
        <dbReference type="SAM" id="Phobius"/>
    </source>
</evidence>